<dbReference type="InterPro" id="IPR036388">
    <property type="entry name" value="WH-like_DNA-bd_sf"/>
</dbReference>
<evidence type="ECO:0000256" key="1">
    <source>
        <dbReference type="ARBA" id="ARBA00023015"/>
    </source>
</evidence>
<dbReference type="InterPro" id="IPR002577">
    <property type="entry name" value="HTH_HxlR"/>
</dbReference>
<reference evidence="5 6" key="1">
    <citation type="submission" date="2020-08" db="EMBL/GenBank/DDBJ databases">
        <title>Genomic Encyclopedia of Type Strains, Phase IV (KMG-IV): sequencing the most valuable type-strain genomes for metagenomic binning, comparative biology and taxonomic classification.</title>
        <authorList>
            <person name="Goeker M."/>
        </authorList>
    </citation>
    <scope>NUCLEOTIDE SEQUENCE [LARGE SCALE GENOMIC DNA]</scope>
    <source>
        <strain evidence="5 6">DSM 102238</strain>
    </source>
</reference>
<dbReference type="Proteomes" id="UP000542776">
    <property type="component" value="Unassembled WGS sequence"/>
</dbReference>
<dbReference type="RefSeq" id="WP_183199801.1">
    <property type="nucleotide sequence ID" value="NZ_JACIEK010000004.1"/>
</dbReference>
<dbReference type="Gene3D" id="1.10.10.10">
    <property type="entry name" value="Winged helix-like DNA-binding domain superfamily/Winged helix DNA-binding domain"/>
    <property type="match status" value="1"/>
</dbReference>
<keyword evidence="2 5" id="KW-0238">DNA-binding</keyword>
<keyword evidence="3" id="KW-0804">Transcription</keyword>
<evidence type="ECO:0000256" key="2">
    <source>
        <dbReference type="ARBA" id="ARBA00023125"/>
    </source>
</evidence>
<dbReference type="SUPFAM" id="SSF46785">
    <property type="entry name" value="Winged helix' DNA-binding domain"/>
    <property type="match status" value="1"/>
</dbReference>
<gene>
    <name evidence="5" type="ORF">GGR04_002107</name>
</gene>
<evidence type="ECO:0000259" key="4">
    <source>
        <dbReference type="PROSITE" id="PS51118"/>
    </source>
</evidence>
<dbReference type="GO" id="GO:0003677">
    <property type="term" value="F:DNA binding"/>
    <property type="evidence" value="ECO:0007669"/>
    <property type="project" value="UniProtKB-KW"/>
</dbReference>
<name>A0A7W6H4H6_9HYPH</name>
<evidence type="ECO:0000313" key="6">
    <source>
        <dbReference type="Proteomes" id="UP000542776"/>
    </source>
</evidence>
<dbReference type="AlphaFoldDB" id="A0A7W6H4H6"/>
<sequence>MEPTHLHPPVRCRMIDEVLSLIGDKWTIYVVVMLGQGKRRFSELKREVDGISQKMLTVTLRGLERDGYVTRTVHPTIPPRVDYELTELGRDLLVPVRALGDWASRHEARVVDARIRYDTRLAQAAE</sequence>
<evidence type="ECO:0000256" key="3">
    <source>
        <dbReference type="ARBA" id="ARBA00023163"/>
    </source>
</evidence>
<proteinExistence type="predicted"/>
<dbReference type="InterPro" id="IPR036390">
    <property type="entry name" value="WH_DNA-bd_sf"/>
</dbReference>
<evidence type="ECO:0000313" key="5">
    <source>
        <dbReference type="EMBL" id="MBB3998268.1"/>
    </source>
</evidence>
<dbReference type="PANTHER" id="PTHR33204:SF39">
    <property type="entry name" value="TRANSCRIPTIONAL REGULATORY PROTEIN"/>
    <property type="match status" value="1"/>
</dbReference>
<dbReference type="PROSITE" id="PS51118">
    <property type="entry name" value="HTH_HXLR"/>
    <property type="match status" value="1"/>
</dbReference>
<dbReference type="Pfam" id="PF01638">
    <property type="entry name" value="HxlR"/>
    <property type="match status" value="1"/>
</dbReference>
<dbReference type="PANTHER" id="PTHR33204">
    <property type="entry name" value="TRANSCRIPTIONAL REGULATOR, MARR FAMILY"/>
    <property type="match status" value="1"/>
</dbReference>
<organism evidence="5 6">
    <name type="scientific">Aureimonas pseudogalii</name>
    <dbReference type="NCBI Taxonomy" id="1744844"/>
    <lineage>
        <taxon>Bacteria</taxon>
        <taxon>Pseudomonadati</taxon>
        <taxon>Pseudomonadota</taxon>
        <taxon>Alphaproteobacteria</taxon>
        <taxon>Hyphomicrobiales</taxon>
        <taxon>Aurantimonadaceae</taxon>
        <taxon>Aureimonas</taxon>
    </lineage>
</organism>
<keyword evidence="6" id="KW-1185">Reference proteome</keyword>
<comment type="caution">
    <text evidence="5">The sequence shown here is derived from an EMBL/GenBank/DDBJ whole genome shotgun (WGS) entry which is preliminary data.</text>
</comment>
<accession>A0A7W6H4H6</accession>
<feature type="domain" description="HTH hxlR-type" evidence="4">
    <location>
        <begin position="12"/>
        <end position="111"/>
    </location>
</feature>
<protein>
    <submittedName>
        <fullName evidence="5">DNA-binding HxlR family transcriptional regulator</fullName>
    </submittedName>
</protein>
<keyword evidence="1" id="KW-0805">Transcription regulation</keyword>
<dbReference type="EMBL" id="JACIEK010000004">
    <property type="protein sequence ID" value="MBB3998268.1"/>
    <property type="molecule type" value="Genomic_DNA"/>
</dbReference>